<proteinExistence type="predicted"/>
<evidence type="ECO:0000313" key="2">
    <source>
        <dbReference type="EMBL" id="MDA1387534.1"/>
    </source>
</evidence>
<feature type="signal peptide" evidence="1">
    <location>
        <begin position="1"/>
        <end position="27"/>
    </location>
</feature>
<sequence length="220" mass="22653">MKLYGHLLVAAAVGLLLSVTATSPAAAAPLTPLERGCAGEQGDDGPVNAINADELTQRTKALVEDGAIALKATNAADLHWGHANAYEWPAGSFIGIPATKFNGDASSLAVFYDHDGGRTDTVETFVDQRDGRLWVQVWRDGERTLNAAVDVEEMPAWWGEFEGCLNQHGNVSASTAATLGAICAASCMGTLGTGCVICLGAAGGIGATALGYCAGKVMND</sequence>
<comment type="caution">
    <text evidence="2">The sequence shown here is derived from an EMBL/GenBank/DDBJ whole genome shotgun (WGS) entry which is preliminary data.</text>
</comment>
<keyword evidence="5" id="KW-1185">Reference proteome</keyword>
<dbReference type="Proteomes" id="UP001183604">
    <property type="component" value="Unassembled WGS sequence"/>
</dbReference>
<dbReference type="EMBL" id="JAVDYD010000001">
    <property type="protein sequence ID" value="MDR7336700.1"/>
    <property type="molecule type" value="Genomic_DNA"/>
</dbReference>
<protein>
    <submittedName>
        <fullName evidence="2">Uncharacterized protein</fullName>
    </submittedName>
</protein>
<evidence type="ECO:0000313" key="5">
    <source>
        <dbReference type="Proteomes" id="UP001183604"/>
    </source>
</evidence>
<reference evidence="2" key="1">
    <citation type="submission" date="2022-12" db="EMBL/GenBank/DDBJ databases">
        <title>Gycomyces niveus sp.nov., a novel actinomycete isolated from soil in Shouguang.</title>
        <authorList>
            <person name="Yang X."/>
        </authorList>
    </citation>
    <scope>NUCLEOTIDE SEQUENCE</scope>
    <source>
        <strain evidence="2">DSM 44724</strain>
    </source>
</reference>
<dbReference type="AlphaFoldDB" id="A0A9X3PLB8"/>
<evidence type="ECO:0000313" key="4">
    <source>
        <dbReference type="Proteomes" id="UP001145799"/>
    </source>
</evidence>
<feature type="chain" id="PRO_5040897069" evidence="1">
    <location>
        <begin position="28"/>
        <end position="220"/>
    </location>
</feature>
<dbReference type="EMBL" id="JAPZVQ010000017">
    <property type="protein sequence ID" value="MDA1387534.1"/>
    <property type="molecule type" value="Genomic_DNA"/>
</dbReference>
<evidence type="ECO:0000313" key="3">
    <source>
        <dbReference type="EMBL" id="MDR7336700.1"/>
    </source>
</evidence>
<dbReference type="Proteomes" id="UP001145799">
    <property type="component" value="Unassembled WGS sequence"/>
</dbReference>
<evidence type="ECO:0000256" key="1">
    <source>
        <dbReference type="SAM" id="SignalP"/>
    </source>
</evidence>
<accession>A0A9X3PLB8</accession>
<reference evidence="3 5" key="2">
    <citation type="submission" date="2023-07" db="EMBL/GenBank/DDBJ databases">
        <title>Sequencing the genomes of 1000 actinobacteria strains.</title>
        <authorList>
            <person name="Klenk H.-P."/>
        </authorList>
    </citation>
    <scope>NUCLEOTIDE SEQUENCE [LARGE SCALE GENOMIC DNA]</scope>
    <source>
        <strain evidence="3 5">DSM 44724</strain>
    </source>
</reference>
<organism evidence="2 4">
    <name type="scientific">Glycomyces lechevalierae</name>
    <dbReference type="NCBI Taxonomy" id="256034"/>
    <lineage>
        <taxon>Bacteria</taxon>
        <taxon>Bacillati</taxon>
        <taxon>Actinomycetota</taxon>
        <taxon>Actinomycetes</taxon>
        <taxon>Glycomycetales</taxon>
        <taxon>Glycomycetaceae</taxon>
        <taxon>Glycomyces</taxon>
    </lineage>
</organism>
<gene>
    <name evidence="3" type="ORF">J2S69_000419</name>
    <name evidence="2" type="ORF">O2L01_21250</name>
</gene>
<keyword evidence="1" id="KW-0732">Signal</keyword>
<dbReference type="RefSeq" id="WP_270124039.1">
    <property type="nucleotide sequence ID" value="NZ_BAAAOM010000002.1"/>
</dbReference>
<name>A0A9X3PLB8_9ACTN</name>